<feature type="region of interest" description="Disordered" evidence="1">
    <location>
        <begin position="135"/>
        <end position="223"/>
    </location>
</feature>
<dbReference type="AlphaFoldDB" id="A2F6V4"/>
<dbReference type="VEuPathDB" id="TrichDB:TVAGG3_0731870"/>
<reference evidence="2" key="1">
    <citation type="submission" date="2006-10" db="EMBL/GenBank/DDBJ databases">
        <authorList>
            <person name="Amadeo P."/>
            <person name="Zhao Q."/>
            <person name="Wortman J."/>
            <person name="Fraser-Liggett C."/>
            <person name="Carlton J."/>
        </authorList>
    </citation>
    <scope>NUCLEOTIDE SEQUENCE</scope>
    <source>
        <strain evidence="2">G3</strain>
    </source>
</reference>
<accession>A2F6V4</accession>
<reference evidence="2" key="2">
    <citation type="journal article" date="2007" name="Science">
        <title>Draft genome sequence of the sexually transmitted pathogen Trichomonas vaginalis.</title>
        <authorList>
            <person name="Carlton J.M."/>
            <person name="Hirt R.P."/>
            <person name="Silva J.C."/>
            <person name="Delcher A.L."/>
            <person name="Schatz M."/>
            <person name="Zhao Q."/>
            <person name="Wortman J.R."/>
            <person name="Bidwell S.L."/>
            <person name="Alsmark U.C.M."/>
            <person name="Besteiro S."/>
            <person name="Sicheritz-Ponten T."/>
            <person name="Noel C.J."/>
            <person name="Dacks J.B."/>
            <person name="Foster P.G."/>
            <person name="Simillion C."/>
            <person name="Van de Peer Y."/>
            <person name="Miranda-Saavedra D."/>
            <person name="Barton G.J."/>
            <person name="Westrop G.D."/>
            <person name="Mueller S."/>
            <person name="Dessi D."/>
            <person name="Fiori P.L."/>
            <person name="Ren Q."/>
            <person name="Paulsen I."/>
            <person name="Zhang H."/>
            <person name="Bastida-Corcuera F.D."/>
            <person name="Simoes-Barbosa A."/>
            <person name="Brown M.T."/>
            <person name="Hayes R.D."/>
            <person name="Mukherjee M."/>
            <person name="Okumura C.Y."/>
            <person name="Schneider R."/>
            <person name="Smith A.J."/>
            <person name="Vanacova S."/>
            <person name="Villalvazo M."/>
            <person name="Haas B.J."/>
            <person name="Pertea M."/>
            <person name="Feldblyum T.V."/>
            <person name="Utterback T.R."/>
            <person name="Shu C.L."/>
            <person name="Osoegawa K."/>
            <person name="de Jong P.J."/>
            <person name="Hrdy I."/>
            <person name="Horvathova L."/>
            <person name="Zubacova Z."/>
            <person name="Dolezal P."/>
            <person name="Malik S.B."/>
            <person name="Logsdon J.M. Jr."/>
            <person name="Henze K."/>
            <person name="Gupta A."/>
            <person name="Wang C.C."/>
            <person name="Dunne R.L."/>
            <person name="Upcroft J.A."/>
            <person name="Upcroft P."/>
            <person name="White O."/>
            <person name="Salzberg S.L."/>
            <person name="Tang P."/>
            <person name="Chiu C.-H."/>
            <person name="Lee Y.-S."/>
            <person name="Embley T.M."/>
            <person name="Coombs G.H."/>
            <person name="Mottram J.C."/>
            <person name="Tachezy J."/>
            <person name="Fraser-Liggett C.M."/>
            <person name="Johnson P.J."/>
        </authorList>
    </citation>
    <scope>NUCLEOTIDE SEQUENCE [LARGE SCALE GENOMIC DNA]</scope>
    <source>
        <strain evidence="2">G3</strain>
    </source>
</reference>
<feature type="compositionally biased region" description="Acidic residues" evidence="1">
    <location>
        <begin position="194"/>
        <end position="211"/>
    </location>
</feature>
<dbReference type="InParanoid" id="A2F6V4"/>
<protein>
    <submittedName>
        <fullName evidence="2">Uncharacterized protein</fullName>
    </submittedName>
</protein>
<keyword evidence="3" id="KW-1185">Reference proteome</keyword>
<dbReference type="Proteomes" id="UP000001542">
    <property type="component" value="Unassembled WGS sequence"/>
</dbReference>
<organism evidence="2 3">
    <name type="scientific">Trichomonas vaginalis (strain ATCC PRA-98 / G3)</name>
    <dbReference type="NCBI Taxonomy" id="412133"/>
    <lineage>
        <taxon>Eukaryota</taxon>
        <taxon>Metamonada</taxon>
        <taxon>Parabasalia</taxon>
        <taxon>Trichomonadida</taxon>
        <taxon>Trichomonadidae</taxon>
        <taxon>Trichomonas</taxon>
    </lineage>
</organism>
<evidence type="ECO:0000313" key="3">
    <source>
        <dbReference type="Proteomes" id="UP000001542"/>
    </source>
</evidence>
<gene>
    <name evidence="2" type="ORF">TVAG_015540</name>
</gene>
<dbReference type="KEGG" id="tva:4757177"/>
<proteinExistence type="predicted"/>
<dbReference type="VEuPathDB" id="TrichDB:TVAG_015540"/>
<evidence type="ECO:0000313" key="2">
    <source>
        <dbReference type="EMBL" id="EAX99371.1"/>
    </source>
</evidence>
<sequence length="223" mass="25771">MSTLQECLYQSFSNSKDNQISNNPTKVKPYVYNAMQILDSNMKLKLDNQQKLNKIYEICDKYKSIGNKRKLPSKLPNCSTNNNVNEDLSQHEVVYNEIMERIQQSILMGVDELGLTMKLPSELQKESINLEEQEIQDEHALSSDDEDPTPRNAAKIASMIKNDANNEEEDHENYSPKVKLPSPMQYDTNKNEEDKDEDSYDEEESDDDVFVEETTPTNIVHRK</sequence>
<evidence type="ECO:0000256" key="1">
    <source>
        <dbReference type="SAM" id="MobiDB-lite"/>
    </source>
</evidence>
<dbReference type="RefSeq" id="XP_001312301.1">
    <property type="nucleotide sequence ID" value="XM_001312300.1"/>
</dbReference>
<dbReference type="EMBL" id="DS113640">
    <property type="protein sequence ID" value="EAX99371.1"/>
    <property type="molecule type" value="Genomic_DNA"/>
</dbReference>
<name>A2F6V4_TRIV3</name>